<dbReference type="Proteomes" id="UP000013520">
    <property type="component" value="Chromosome"/>
</dbReference>
<dbReference type="EMBL" id="CP003273">
    <property type="protein sequence ID" value="AGL03921.1"/>
    <property type="molecule type" value="Genomic_DNA"/>
</dbReference>
<reference evidence="1 2" key="1">
    <citation type="submission" date="2012-01" db="EMBL/GenBank/DDBJ databases">
        <title>Complete sequence of Desulfotomaculum gibsoniae DSM 7213.</title>
        <authorList>
            <consortium name="US DOE Joint Genome Institute"/>
            <person name="Lucas S."/>
            <person name="Han J."/>
            <person name="Lapidus A."/>
            <person name="Cheng J.-F."/>
            <person name="Goodwin L."/>
            <person name="Pitluck S."/>
            <person name="Peters L."/>
            <person name="Ovchinnikova G."/>
            <person name="Teshima H."/>
            <person name="Detter J.C."/>
            <person name="Han C."/>
            <person name="Tapia R."/>
            <person name="Land M."/>
            <person name="Hauser L."/>
            <person name="Kyrpides N."/>
            <person name="Ivanova N."/>
            <person name="Pagani I."/>
            <person name="Parshina S."/>
            <person name="Plugge C."/>
            <person name="Muyzer G."/>
            <person name="Kuever J."/>
            <person name="Ivanova A."/>
            <person name="Nazina T."/>
            <person name="Klenk H.-P."/>
            <person name="Brambilla E."/>
            <person name="Spring S."/>
            <person name="Stams A.F."/>
            <person name="Woyke T."/>
        </authorList>
    </citation>
    <scope>NUCLEOTIDE SEQUENCE [LARGE SCALE GENOMIC DNA]</scope>
    <source>
        <strain evidence="1 2">DSM 7213</strain>
    </source>
</reference>
<sequence>MAFIQAPPVLQGTGDFHWEWDYGDRDNYWGYSVRPFQANEAVETIRTWVTSDNNLSQTTHFIVRKLDADPGLLRFTAVRLP</sequence>
<accession>R4KWC5</accession>
<name>R4KWC5_9FIRM</name>
<keyword evidence="2" id="KW-1185">Reference proteome</keyword>
<organism evidence="1 2">
    <name type="scientific">Desulfoscipio gibsoniae DSM 7213</name>
    <dbReference type="NCBI Taxonomy" id="767817"/>
    <lineage>
        <taxon>Bacteria</taxon>
        <taxon>Bacillati</taxon>
        <taxon>Bacillota</taxon>
        <taxon>Clostridia</taxon>
        <taxon>Eubacteriales</taxon>
        <taxon>Desulfallaceae</taxon>
        <taxon>Desulfoscipio</taxon>
    </lineage>
</organism>
<dbReference type="KEGG" id="dgi:Desgi_4697"/>
<proteinExistence type="predicted"/>
<dbReference type="AlphaFoldDB" id="R4KWC5"/>
<dbReference type="HOGENOM" id="CLU_2568249_0_0_9"/>
<evidence type="ECO:0000313" key="1">
    <source>
        <dbReference type="EMBL" id="AGL03921.1"/>
    </source>
</evidence>
<gene>
    <name evidence="1" type="ORF">Desgi_4697</name>
</gene>
<protein>
    <submittedName>
        <fullName evidence="1">Uncharacterized protein</fullName>
    </submittedName>
</protein>
<evidence type="ECO:0000313" key="2">
    <source>
        <dbReference type="Proteomes" id="UP000013520"/>
    </source>
</evidence>